<comment type="caution">
    <text evidence="3">The sequence shown here is derived from an EMBL/GenBank/DDBJ whole genome shotgun (WGS) entry which is preliminary data.</text>
</comment>
<evidence type="ECO:0000256" key="1">
    <source>
        <dbReference type="ARBA" id="ARBA00022729"/>
    </source>
</evidence>
<proteinExistence type="predicted"/>
<dbReference type="NCBIfam" id="TIGR04183">
    <property type="entry name" value="Por_Secre_tail"/>
    <property type="match status" value="1"/>
</dbReference>
<name>A0ABS0AAZ4_9FLAO</name>
<keyword evidence="1" id="KW-0732">Signal</keyword>
<evidence type="ECO:0000259" key="2">
    <source>
        <dbReference type="Pfam" id="PF18962"/>
    </source>
</evidence>
<reference evidence="3 4" key="1">
    <citation type="submission" date="2020-11" db="EMBL/GenBank/DDBJ databases">
        <title>P. mediterranea TC4 genome.</title>
        <authorList>
            <person name="Molmeret M."/>
        </authorList>
    </citation>
    <scope>NUCLEOTIDE SEQUENCE [LARGE SCALE GENOMIC DNA]</scope>
    <source>
        <strain evidence="3 4">TC4</strain>
    </source>
</reference>
<protein>
    <submittedName>
        <fullName evidence="3">T9SS type A sorting domain-containing protein</fullName>
    </submittedName>
</protein>
<accession>A0ABS0AAZ4</accession>
<dbReference type="Proteomes" id="UP001194729">
    <property type="component" value="Unassembled WGS sequence"/>
</dbReference>
<dbReference type="EMBL" id="JADKYU010001298">
    <property type="protein sequence ID" value="MBF4986550.1"/>
    <property type="molecule type" value="Genomic_DNA"/>
</dbReference>
<feature type="domain" description="Secretion system C-terminal sorting" evidence="2">
    <location>
        <begin position="1"/>
        <end position="66"/>
    </location>
</feature>
<organism evidence="3 4">
    <name type="scientific">Nonlabens mediterrranea</name>
    <dbReference type="NCBI Taxonomy" id="1419947"/>
    <lineage>
        <taxon>Bacteria</taxon>
        <taxon>Pseudomonadati</taxon>
        <taxon>Bacteroidota</taxon>
        <taxon>Flavobacteriia</taxon>
        <taxon>Flavobacteriales</taxon>
        <taxon>Flavobacteriaceae</taxon>
        <taxon>Nonlabens</taxon>
    </lineage>
</organism>
<evidence type="ECO:0000313" key="3">
    <source>
        <dbReference type="EMBL" id="MBF4986550.1"/>
    </source>
</evidence>
<sequence>PNPSQDIFNFDLTEEASYAVYNLSGKMIVSGTFSNNNNSVNLSGVANGVYFINVQTANGKATAKLVKE</sequence>
<keyword evidence="4" id="KW-1185">Reference proteome</keyword>
<dbReference type="InterPro" id="IPR026444">
    <property type="entry name" value="Secre_tail"/>
</dbReference>
<gene>
    <name evidence="3" type="ORF">FNJ87_20300</name>
</gene>
<dbReference type="Pfam" id="PF18962">
    <property type="entry name" value="Por_Secre_tail"/>
    <property type="match status" value="1"/>
</dbReference>
<feature type="non-terminal residue" evidence="3">
    <location>
        <position position="1"/>
    </location>
</feature>
<evidence type="ECO:0000313" key="4">
    <source>
        <dbReference type="Proteomes" id="UP001194729"/>
    </source>
</evidence>